<evidence type="ECO:0000313" key="2">
    <source>
        <dbReference type="EMBL" id="OWR02177.1"/>
    </source>
</evidence>
<sequence>MLFRKLFPSFFTGETGSALRVAGGPDALLVGAYLVAGPLTNYLGLYRLPLAVIAEDLSLTMDQVLEAMAHAEAVGFARYDHAARVVWVVKMAQYQVAALTKESDGRVKQVRKDFAALPKHCAFLDEFYAMYGERLMLDPAEHQATYAPTTTTARTAAHSMGRAVPRKHLQKAPRAPQAKPQAPTSSLAAVELHTLADAAATPPDGQAQAPELPSASVAQGPEKATRPAMHGVAEYTQALKMLMGLREVCRDQYPATGDDRASACAAWIRGEAGPYKAADLLHRAMVVDDLDLSEACVMVHGAHHFTAADEAA</sequence>
<dbReference type="AlphaFoldDB" id="A0A254N717"/>
<dbReference type="RefSeq" id="WP_088485154.1">
    <property type="nucleotide sequence ID" value="NZ_NISI01000010.1"/>
</dbReference>
<keyword evidence="3" id="KW-1185">Reference proteome</keyword>
<organism evidence="2 3">
    <name type="scientific">Roseateles puraquae</name>
    <dbReference type="NCBI Taxonomy" id="431059"/>
    <lineage>
        <taxon>Bacteria</taxon>
        <taxon>Pseudomonadati</taxon>
        <taxon>Pseudomonadota</taxon>
        <taxon>Betaproteobacteria</taxon>
        <taxon>Burkholderiales</taxon>
        <taxon>Sphaerotilaceae</taxon>
        <taxon>Roseateles</taxon>
    </lineage>
</organism>
<reference evidence="2 3" key="1">
    <citation type="journal article" date="2007" name="Int. J. Syst. Evol. Microbiol.">
        <title>Description of Pelomonas aquatica sp. nov. and Pelomonas puraquae sp. nov., isolated from industrial and haemodialysis water.</title>
        <authorList>
            <person name="Gomila M."/>
            <person name="Bowien B."/>
            <person name="Falsen E."/>
            <person name="Moore E.R."/>
            <person name="Lalucat J."/>
        </authorList>
    </citation>
    <scope>NUCLEOTIDE SEQUENCE [LARGE SCALE GENOMIC DNA]</scope>
    <source>
        <strain evidence="2 3">CCUG 52769</strain>
    </source>
</reference>
<comment type="caution">
    <text evidence="2">The sequence shown here is derived from an EMBL/GenBank/DDBJ whole genome shotgun (WGS) entry which is preliminary data.</text>
</comment>
<dbReference type="EMBL" id="NISI01000010">
    <property type="protein sequence ID" value="OWR02177.1"/>
    <property type="molecule type" value="Genomic_DNA"/>
</dbReference>
<evidence type="ECO:0000313" key="3">
    <source>
        <dbReference type="Proteomes" id="UP000197446"/>
    </source>
</evidence>
<name>A0A254N717_9BURK</name>
<accession>A0A254N717</accession>
<feature type="compositionally biased region" description="Low complexity" evidence="1">
    <location>
        <begin position="172"/>
        <end position="183"/>
    </location>
</feature>
<evidence type="ECO:0000256" key="1">
    <source>
        <dbReference type="SAM" id="MobiDB-lite"/>
    </source>
</evidence>
<protein>
    <submittedName>
        <fullName evidence="2">Uncharacterized protein</fullName>
    </submittedName>
</protein>
<feature type="region of interest" description="Disordered" evidence="1">
    <location>
        <begin position="165"/>
        <end position="185"/>
    </location>
</feature>
<dbReference type="Proteomes" id="UP000197446">
    <property type="component" value="Unassembled WGS sequence"/>
</dbReference>
<gene>
    <name evidence="2" type="ORF">CDO81_20780</name>
</gene>
<feature type="region of interest" description="Disordered" evidence="1">
    <location>
        <begin position="200"/>
        <end position="222"/>
    </location>
</feature>
<dbReference type="OrthoDB" id="5526813at2"/>
<proteinExistence type="predicted"/>